<reference evidence="1 2" key="1">
    <citation type="submission" date="2012-02" db="EMBL/GenBank/DDBJ databases">
        <title>The Genome Sequence of Bacteroides fragilis CL07T12C05.</title>
        <authorList>
            <consortium name="The Broad Institute Genome Sequencing Platform"/>
            <person name="Earl A."/>
            <person name="Ward D."/>
            <person name="Feldgarden M."/>
            <person name="Gevers D."/>
            <person name="Zitomersky N.L."/>
            <person name="Coyne M.J."/>
            <person name="Comstock L.E."/>
            <person name="Young S.K."/>
            <person name="Zeng Q."/>
            <person name="Gargeya S."/>
            <person name="Fitzgerald M."/>
            <person name="Haas B."/>
            <person name="Abouelleil A."/>
            <person name="Alvarado L."/>
            <person name="Arachchi H.M."/>
            <person name="Berlin A."/>
            <person name="Chapman S.B."/>
            <person name="Gearin G."/>
            <person name="Goldberg J."/>
            <person name="Griggs A."/>
            <person name="Gujja S."/>
            <person name="Hansen M."/>
            <person name="Heiman D."/>
            <person name="Howarth C."/>
            <person name="Larimer J."/>
            <person name="Lui A."/>
            <person name="MacDonald P.J.P."/>
            <person name="McCowen C."/>
            <person name="Montmayeur A."/>
            <person name="Murphy C."/>
            <person name="Neiman D."/>
            <person name="Pearson M."/>
            <person name="Priest M."/>
            <person name="Roberts A."/>
            <person name="Saif S."/>
            <person name="Shea T."/>
            <person name="Sisk P."/>
            <person name="Stolte C."/>
            <person name="Sykes S."/>
            <person name="Wortman J."/>
            <person name="Nusbaum C."/>
            <person name="Birren B."/>
        </authorList>
    </citation>
    <scope>NUCLEOTIDE SEQUENCE [LARGE SCALE GENOMIC DNA]</scope>
    <source>
        <strain evidence="1 2">CL07T12C05</strain>
    </source>
</reference>
<comment type="caution">
    <text evidence="1">The sequence shown here is derived from an EMBL/GenBank/DDBJ whole genome shotgun (WGS) entry which is preliminary data.</text>
</comment>
<sequence length="39" mass="4312">MVQKGFLISFLETRLIFFNNNPITNNLITSSAGSHVSSL</sequence>
<organism evidence="1 2">
    <name type="scientific">Bacteroides fragilis CL07T12C05</name>
    <dbReference type="NCBI Taxonomy" id="997883"/>
    <lineage>
        <taxon>Bacteria</taxon>
        <taxon>Pseudomonadati</taxon>
        <taxon>Bacteroidota</taxon>
        <taxon>Bacteroidia</taxon>
        <taxon>Bacteroidales</taxon>
        <taxon>Bacteroidaceae</taxon>
        <taxon>Bacteroides</taxon>
    </lineage>
</organism>
<accession>A0A0E2AKB0</accession>
<evidence type="ECO:0000313" key="1">
    <source>
        <dbReference type="EMBL" id="EIY91015.1"/>
    </source>
</evidence>
<name>A0A0E2AKB0_BACFG</name>
<dbReference type="AlphaFoldDB" id="A0A0E2AKB0"/>
<evidence type="ECO:0000313" key="2">
    <source>
        <dbReference type="Proteomes" id="UP000003879"/>
    </source>
</evidence>
<dbReference type="HOGENOM" id="CLU_3304747_0_0_10"/>
<gene>
    <name evidence="1" type="ORF">HMPREF1056_03798</name>
</gene>
<dbReference type="Proteomes" id="UP000003879">
    <property type="component" value="Unassembled WGS sequence"/>
</dbReference>
<dbReference type="EMBL" id="AGXN01000022">
    <property type="protein sequence ID" value="EIY91015.1"/>
    <property type="molecule type" value="Genomic_DNA"/>
</dbReference>
<protein>
    <submittedName>
        <fullName evidence="1">Uncharacterized protein</fullName>
    </submittedName>
</protein>
<proteinExistence type="predicted"/>